<keyword evidence="10" id="KW-0804">Transcription</keyword>
<dbReference type="Gene3D" id="3.30.160.60">
    <property type="entry name" value="Classic Zinc Finger"/>
    <property type="match status" value="5"/>
</dbReference>
<evidence type="ECO:0000256" key="9">
    <source>
        <dbReference type="ARBA" id="ARBA00023125"/>
    </source>
</evidence>
<dbReference type="PANTHER" id="PTHR24394">
    <property type="entry name" value="ZINC FINGER PROTEIN"/>
    <property type="match status" value="1"/>
</dbReference>
<dbReference type="PROSITE" id="PS50805">
    <property type="entry name" value="KRAB"/>
    <property type="match status" value="1"/>
</dbReference>
<dbReference type="GO" id="GO:0000981">
    <property type="term" value="F:DNA-binding transcription factor activity, RNA polymerase II-specific"/>
    <property type="evidence" value="ECO:0007669"/>
    <property type="project" value="TreeGrafter"/>
</dbReference>
<dbReference type="InterPro" id="IPR036236">
    <property type="entry name" value="Znf_C2H2_sf"/>
</dbReference>
<dbReference type="SUPFAM" id="SSF57667">
    <property type="entry name" value="beta-beta-alpha zinc fingers"/>
    <property type="match status" value="4"/>
</dbReference>
<evidence type="ECO:0000256" key="10">
    <source>
        <dbReference type="ARBA" id="ARBA00023163"/>
    </source>
</evidence>
<evidence type="ECO:0000256" key="12">
    <source>
        <dbReference type="PROSITE-ProRule" id="PRU00042"/>
    </source>
</evidence>
<feature type="region of interest" description="Disordered" evidence="13">
    <location>
        <begin position="447"/>
        <end position="466"/>
    </location>
</feature>
<name>A0AAD1T7F1_PELCU</name>
<keyword evidence="9" id="KW-0238">DNA-binding</keyword>
<feature type="domain" description="C2H2-type" evidence="14">
    <location>
        <begin position="556"/>
        <end position="583"/>
    </location>
</feature>
<dbReference type="FunFam" id="3.30.160.60:FF:000295">
    <property type="entry name" value="zinc finger protein 19"/>
    <property type="match status" value="1"/>
</dbReference>
<keyword evidence="17" id="KW-1185">Reference proteome</keyword>
<feature type="compositionally biased region" description="Basic residues" evidence="13">
    <location>
        <begin position="457"/>
        <end position="466"/>
    </location>
</feature>
<feature type="domain" description="C2H2-type" evidence="14">
    <location>
        <begin position="501"/>
        <end position="528"/>
    </location>
</feature>
<dbReference type="PANTHER" id="PTHR24394:SF48">
    <property type="entry name" value="ZINC FINGER PROTEIN 771"/>
    <property type="match status" value="1"/>
</dbReference>
<sequence>MGKDSKRVTERILNLTLEIIYLLTGEDYTVVKKSSDHVTHSSHPPAFVPEELKKNQSLHSQIGEGNPTKKILELTNKILNSPTEEVPIRCEDVTVYFSMEEWEYIEGHRDLYKDVIMENHHPLSSLGDPESKNTTENVKPNMASPCSENEDRTITRNNKEITFLEMGKRRKRQKKCVKNSNEESSSCEENLTNTTCNKSLEHKPAVYHTQRGEDTNAPQVHTETTYISPRARDQLSSEVKQNDSYMPTELRQITQVSRCAKEESTCDEQMVIDTYAPTPRTRTTYVSSHLEEESASCHVQNVINIDTCVSSAHSPRSHMSGHAREKSTSLAEENVIDIDSYVPAERTQRNYVTAIIKEESNSCEELIFGRTNCCTPPDHHHRNVKHTYGHPKNEPALCEEGNLSDAEIYRVREHVQEEYTSVYIKEESASCDEGNLTDTDIYTFPEQRGYTPTHSIGNHKVKRNRPKPNNSFLLKYKEFDGQFNKSPSTSYDLMHSTDMIYECPMCQECFTNYSDFVKHQTVHKVRKLPAIDYGNYICYESDFVRDQSINSEDKTFICTDCGKYFRSKSDLHKHQRIHTGEKPYVCSYCGKCFTKNSHLVRHQRIHTGEKPFACSDCGKGFTNKSNLITHQRIHTGEKPYSCVVCGKCFGGKSDLNRHIKIHSGEKPFICFECGNSFGRKTQLNSHLKTHIREKAITF</sequence>
<dbReference type="FunFam" id="3.30.160.60:FF:000624">
    <property type="entry name" value="zinc finger protein 697"/>
    <property type="match status" value="1"/>
</dbReference>
<keyword evidence="6 12" id="KW-0863">Zinc-finger</keyword>
<dbReference type="GO" id="GO:0008270">
    <property type="term" value="F:zinc ion binding"/>
    <property type="evidence" value="ECO:0007669"/>
    <property type="project" value="UniProtKB-KW"/>
</dbReference>
<protein>
    <submittedName>
        <fullName evidence="16">PRDM9, partial</fullName>
    </submittedName>
</protein>
<dbReference type="InterPro" id="IPR001909">
    <property type="entry name" value="KRAB"/>
</dbReference>
<keyword evidence="8" id="KW-0805">Transcription regulation</keyword>
<comment type="function">
    <text evidence="1">May be involved in transcriptional regulation.</text>
</comment>
<dbReference type="SUPFAM" id="SSF109640">
    <property type="entry name" value="KRAB domain (Kruppel-associated box)"/>
    <property type="match status" value="1"/>
</dbReference>
<accession>A0AAD1T7F1</accession>
<comment type="subcellular location">
    <subcellularLocation>
        <location evidence="2">Nucleus</location>
    </subcellularLocation>
</comment>
<dbReference type="PROSITE" id="PS00028">
    <property type="entry name" value="ZINC_FINGER_C2H2_1"/>
    <property type="match status" value="6"/>
</dbReference>
<dbReference type="GO" id="GO:0005634">
    <property type="term" value="C:nucleus"/>
    <property type="evidence" value="ECO:0007669"/>
    <property type="project" value="UniProtKB-SubCell"/>
</dbReference>
<evidence type="ECO:0000256" key="8">
    <source>
        <dbReference type="ARBA" id="ARBA00023015"/>
    </source>
</evidence>
<feature type="domain" description="C2H2-type" evidence="14">
    <location>
        <begin position="584"/>
        <end position="611"/>
    </location>
</feature>
<evidence type="ECO:0000256" key="7">
    <source>
        <dbReference type="ARBA" id="ARBA00022833"/>
    </source>
</evidence>
<gene>
    <name evidence="16" type="ORF">PECUL_23A051479</name>
</gene>
<dbReference type="Pfam" id="PF01352">
    <property type="entry name" value="KRAB"/>
    <property type="match status" value="1"/>
</dbReference>
<organism evidence="16 17">
    <name type="scientific">Pelobates cultripes</name>
    <name type="common">Western spadefoot toad</name>
    <dbReference type="NCBI Taxonomy" id="61616"/>
    <lineage>
        <taxon>Eukaryota</taxon>
        <taxon>Metazoa</taxon>
        <taxon>Chordata</taxon>
        <taxon>Craniata</taxon>
        <taxon>Vertebrata</taxon>
        <taxon>Euteleostomi</taxon>
        <taxon>Amphibia</taxon>
        <taxon>Batrachia</taxon>
        <taxon>Anura</taxon>
        <taxon>Pelobatoidea</taxon>
        <taxon>Pelobatidae</taxon>
        <taxon>Pelobates</taxon>
    </lineage>
</organism>
<dbReference type="Proteomes" id="UP001295444">
    <property type="component" value="Chromosome 11"/>
</dbReference>
<dbReference type="EMBL" id="OW240922">
    <property type="protein sequence ID" value="CAH2320955.1"/>
    <property type="molecule type" value="Genomic_DNA"/>
</dbReference>
<dbReference type="CDD" id="cd07765">
    <property type="entry name" value="KRAB_A-box"/>
    <property type="match status" value="1"/>
</dbReference>
<evidence type="ECO:0000256" key="13">
    <source>
        <dbReference type="SAM" id="MobiDB-lite"/>
    </source>
</evidence>
<feature type="domain" description="C2H2-type" evidence="14">
    <location>
        <begin position="612"/>
        <end position="639"/>
    </location>
</feature>
<dbReference type="Gene3D" id="6.10.140.140">
    <property type="match status" value="1"/>
</dbReference>
<dbReference type="AlphaFoldDB" id="A0AAD1T7F1"/>
<dbReference type="FunFam" id="3.30.160.60:FF:002343">
    <property type="entry name" value="Zinc finger protein 33A"/>
    <property type="match status" value="1"/>
</dbReference>
<keyword evidence="7" id="KW-0862">Zinc</keyword>
<dbReference type="SMART" id="SM00355">
    <property type="entry name" value="ZnF_C2H2"/>
    <property type="match status" value="6"/>
</dbReference>
<keyword evidence="4" id="KW-0479">Metal-binding</keyword>
<proteinExistence type="inferred from homology"/>
<dbReference type="InterPro" id="IPR036051">
    <property type="entry name" value="KRAB_dom_sf"/>
</dbReference>
<feature type="domain" description="C2H2-type" evidence="14">
    <location>
        <begin position="668"/>
        <end position="695"/>
    </location>
</feature>
<keyword evidence="11" id="KW-0539">Nucleus</keyword>
<dbReference type="FunFam" id="3.30.160.60:FF:000478">
    <property type="entry name" value="Zinc finger protein 133"/>
    <property type="match status" value="1"/>
</dbReference>
<comment type="similarity">
    <text evidence="3">Belongs to the krueppel C2H2-type zinc-finger protein family.</text>
</comment>
<evidence type="ECO:0000256" key="6">
    <source>
        <dbReference type="ARBA" id="ARBA00022771"/>
    </source>
</evidence>
<evidence type="ECO:0000256" key="1">
    <source>
        <dbReference type="ARBA" id="ARBA00003767"/>
    </source>
</evidence>
<feature type="domain" description="C2H2-type" evidence="14">
    <location>
        <begin position="640"/>
        <end position="667"/>
    </location>
</feature>
<evidence type="ECO:0000313" key="17">
    <source>
        <dbReference type="Proteomes" id="UP001295444"/>
    </source>
</evidence>
<evidence type="ECO:0000313" key="16">
    <source>
        <dbReference type="EMBL" id="CAH2320955.1"/>
    </source>
</evidence>
<dbReference type="PROSITE" id="PS50157">
    <property type="entry name" value="ZINC_FINGER_C2H2_2"/>
    <property type="match status" value="6"/>
</dbReference>
<dbReference type="FunFam" id="3.30.160.60:FF:001498">
    <property type="entry name" value="Zinc finger protein 404"/>
    <property type="match status" value="1"/>
</dbReference>
<evidence type="ECO:0000256" key="3">
    <source>
        <dbReference type="ARBA" id="ARBA00006991"/>
    </source>
</evidence>
<dbReference type="InterPro" id="IPR013087">
    <property type="entry name" value="Znf_C2H2_type"/>
</dbReference>
<evidence type="ECO:0000256" key="4">
    <source>
        <dbReference type="ARBA" id="ARBA00022723"/>
    </source>
</evidence>
<evidence type="ECO:0000259" key="14">
    <source>
        <dbReference type="PROSITE" id="PS50157"/>
    </source>
</evidence>
<dbReference type="SMART" id="SM00349">
    <property type="entry name" value="KRAB"/>
    <property type="match status" value="1"/>
</dbReference>
<reference evidence="16" key="1">
    <citation type="submission" date="2022-03" db="EMBL/GenBank/DDBJ databases">
        <authorList>
            <person name="Alioto T."/>
            <person name="Alioto T."/>
            <person name="Gomez Garrido J."/>
        </authorList>
    </citation>
    <scope>NUCLEOTIDE SEQUENCE</scope>
</reference>
<evidence type="ECO:0000256" key="5">
    <source>
        <dbReference type="ARBA" id="ARBA00022737"/>
    </source>
</evidence>
<dbReference type="Pfam" id="PF00096">
    <property type="entry name" value="zf-C2H2"/>
    <property type="match status" value="6"/>
</dbReference>
<evidence type="ECO:0000256" key="11">
    <source>
        <dbReference type="ARBA" id="ARBA00023242"/>
    </source>
</evidence>
<feature type="domain" description="KRAB" evidence="15">
    <location>
        <begin position="88"/>
        <end position="165"/>
    </location>
</feature>
<evidence type="ECO:0000259" key="15">
    <source>
        <dbReference type="PROSITE" id="PS50805"/>
    </source>
</evidence>
<keyword evidence="5" id="KW-0677">Repeat</keyword>
<dbReference type="GO" id="GO:0003677">
    <property type="term" value="F:DNA binding"/>
    <property type="evidence" value="ECO:0007669"/>
    <property type="project" value="UniProtKB-KW"/>
</dbReference>
<evidence type="ECO:0000256" key="2">
    <source>
        <dbReference type="ARBA" id="ARBA00004123"/>
    </source>
</evidence>
<feature type="region of interest" description="Disordered" evidence="13">
    <location>
        <begin position="123"/>
        <end position="151"/>
    </location>
</feature>